<evidence type="ECO:0000313" key="1">
    <source>
        <dbReference type="EMBL" id="QHS98976.1"/>
    </source>
</evidence>
<organism evidence="1">
    <name type="scientific">viral metagenome</name>
    <dbReference type="NCBI Taxonomy" id="1070528"/>
    <lineage>
        <taxon>unclassified sequences</taxon>
        <taxon>metagenomes</taxon>
        <taxon>organismal metagenomes</taxon>
    </lineage>
</organism>
<name>A0A6C0C3M7_9ZZZZ</name>
<proteinExistence type="predicted"/>
<protein>
    <submittedName>
        <fullName evidence="1">Uncharacterized protein</fullName>
    </submittedName>
</protein>
<accession>A0A6C0C3M7</accession>
<reference evidence="1" key="1">
    <citation type="journal article" date="2020" name="Nature">
        <title>Giant virus diversity and host interactions through global metagenomics.</title>
        <authorList>
            <person name="Schulz F."/>
            <person name="Roux S."/>
            <person name="Paez-Espino D."/>
            <person name="Jungbluth S."/>
            <person name="Walsh D.A."/>
            <person name="Denef V.J."/>
            <person name="McMahon K.D."/>
            <person name="Konstantinidis K.T."/>
            <person name="Eloe-Fadrosh E.A."/>
            <person name="Kyrpides N.C."/>
            <person name="Woyke T."/>
        </authorList>
    </citation>
    <scope>NUCLEOTIDE SEQUENCE</scope>
    <source>
        <strain evidence="1">GVMAG-M-3300020185-33</strain>
    </source>
</reference>
<dbReference type="EMBL" id="MN739334">
    <property type="protein sequence ID" value="QHS98976.1"/>
    <property type="molecule type" value="Genomic_DNA"/>
</dbReference>
<sequence>MISRLRNEAIIDGWDKLGIQRFAFNTIYIPVKNLYEDKDELLVVDCKSYPFKGPQITYKGHDLLIYYRNILSNPVTLDSLQRIGVKDGCICCNSLLCGNNWNVTCTIKNLLDEFNNFKDIYKRSVEIYWSSRISNRYLVEDIALYQYL</sequence>
<dbReference type="AlphaFoldDB" id="A0A6C0C3M7"/>